<evidence type="ECO:0000313" key="3">
    <source>
        <dbReference type="Proteomes" id="UP000316584"/>
    </source>
</evidence>
<keyword evidence="3" id="KW-1185">Reference proteome</keyword>
<keyword evidence="2" id="KW-0489">Methyltransferase</keyword>
<dbReference type="RefSeq" id="WP_144893399.1">
    <property type="nucleotide sequence ID" value="NZ_CP042218.1"/>
</dbReference>
<dbReference type="KEGG" id="lug:FPZ22_12335"/>
<dbReference type="OrthoDB" id="529208at2"/>
<dbReference type="PANTHER" id="PTHR42912">
    <property type="entry name" value="METHYLTRANSFERASE"/>
    <property type="match status" value="1"/>
</dbReference>
<accession>A0A518N6N0</accession>
<dbReference type="Proteomes" id="UP000316584">
    <property type="component" value="Chromosome"/>
</dbReference>
<organism evidence="2 3">
    <name type="scientific">Luteimonas granuli</name>
    <dbReference type="NCBI Taxonomy" id="1176533"/>
    <lineage>
        <taxon>Bacteria</taxon>
        <taxon>Pseudomonadati</taxon>
        <taxon>Pseudomonadota</taxon>
        <taxon>Gammaproteobacteria</taxon>
        <taxon>Lysobacterales</taxon>
        <taxon>Lysobacteraceae</taxon>
        <taxon>Luteimonas</taxon>
    </lineage>
</organism>
<dbReference type="GO" id="GO:0008757">
    <property type="term" value="F:S-adenosylmethionine-dependent methyltransferase activity"/>
    <property type="evidence" value="ECO:0007669"/>
    <property type="project" value="InterPro"/>
</dbReference>
<keyword evidence="2" id="KW-0808">Transferase</keyword>
<dbReference type="EMBL" id="CP042218">
    <property type="protein sequence ID" value="QDW67569.1"/>
    <property type="molecule type" value="Genomic_DNA"/>
</dbReference>
<dbReference type="PANTHER" id="PTHR42912:SF98">
    <property type="entry name" value="UNCHARACTERISED METHYLTRANSFERASE RV1498C"/>
    <property type="match status" value="1"/>
</dbReference>
<reference evidence="2 3" key="1">
    <citation type="submission" date="2019-07" db="EMBL/GenBank/DDBJ databases">
        <title>Full genome sequence of Luteimonas sp. Gr-4.</title>
        <authorList>
            <person name="Im W.-T."/>
        </authorList>
    </citation>
    <scope>NUCLEOTIDE SEQUENCE [LARGE SCALE GENOMIC DNA]</scope>
    <source>
        <strain evidence="2 3">Gr-4</strain>
    </source>
</reference>
<dbReference type="Pfam" id="PF08241">
    <property type="entry name" value="Methyltransf_11"/>
    <property type="match status" value="1"/>
</dbReference>
<dbReference type="InterPro" id="IPR029063">
    <property type="entry name" value="SAM-dependent_MTases_sf"/>
</dbReference>
<dbReference type="CDD" id="cd02440">
    <property type="entry name" value="AdoMet_MTases"/>
    <property type="match status" value="1"/>
</dbReference>
<feature type="domain" description="Methyltransferase type 11" evidence="1">
    <location>
        <begin position="59"/>
        <end position="155"/>
    </location>
</feature>
<dbReference type="SUPFAM" id="SSF53335">
    <property type="entry name" value="S-adenosyl-L-methionine-dependent methyltransferases"/>
    <property type="match status" value="1"/>
</dbReference>
<dbReference type="InterPro" id="IPR013216">
    <property type="entry name" value="Methyltransf_11"/>
</dbReference>
<evidence type="ECO:0000313" key="2">
    <source>
        <dbReference type="EMBL" id="QDW67569.1"/>
    </source>
</evidence>
<evidence type="ECO:0000259" key="1">
    <source>
        <dbReference type="Pfam" id="PF08241"/>
    </source>
</evidence>
<sequence length="246" mass="27366">MALPDFLKSYRKQTSELIASSKHLDAAMSAAVGGDYLAVGKLEHALLVQHGLKPEHRVIDVGCGSGRLASRLAGQHAGEYIGIDVVPELLDFAREKCGRPDWRFYEAPGLTIPEPDDCADFVCFFSVVTHLLHDESYKYLKEAGRVLKPGGRIVFSFLEFHIPSHWAIFEGVLADDRPERVLNQFISRDAILAWAQYLELDVLGIFDGDKNHIEVDEVVWDDGRTMTGSGTLGQSVCILGKRERAR</sequence>
<name>A0A518N6N0_9GAMM</name>
<proteinExistence type="predicted"/>
<gene>
    <name evidence="2" type="ORF">FPZ22_12335</name>
</gene>
<dbReference type="InterPro" id="IPR050508">
    <property type="entry name" value="Methyltransf_Superfamily"/>
</dbReference>
<dbReference type="Gene3D" id="3.40.50.150">
    <property type="entry name" value="Vaccinia Virus protein VP39"/>
    <property type="match status" value="1"/>
</dbReference>
<dbReference type="AlphaFoldDB" id="A0A518N6N0"/>
<dbReference type="GO" id="GO:0032259">
    <property type="term" value="P:methylation"/>
    <property type="evidence" value="ECO:0007669"/>
    <property type="project" value="UniProtKB-KW"/>
</dbReference>
<protein>
    <submittedName>
        <fullName evidence="2">Class I SAM-dependent methyltransferase</fullName>
    </submittedName>
</protein>